<evidence type="ECO:0000313" key="10">
    <source>
        <dbReference type="EMBL" id="KAG0672228.1"/>
    </source>
</evidence>
<comment type="caution">
    <text evidence="10">The sequence shown here is derived from an EMBL/GenBank/DDBJ whole genome shotgun (WGS) entry which is preliminary data.</text>
</comment>
<dbReference type="EMBL" id="PUHR01000004">
    <property type="protein sequence ID" value="KAG0672228.1"/>
    <property type="molecule type" value="Genomic_DNA"/>
</dbReference>
<organism evidence="10 11">
    <name type="scientific">Maudiozyma exigua</name>
    <name type="common">Yeast</name>
    <name type="synonym">Kazachstania exigua</name>
    <dbReference type="NCBI Taxonomy" id="34358"/>
    <lineage>
        <taxon>Eukaryota</taxon>
        <taxon>Fungi</taxon>
        <taxon>Dikarya</taxon>
        <taxon>Ascomycota</taxon>
        <taxon>Saccharomycotina</taxon>
        <taxon>Saccharomycetes</taxon>
        <taxon>Saccharomycetales</taxon>
        <taxon>Saccharomycetaceae</taxon>
        <taxon>Maudiozyma</taxon>
    </lineage>
</organism>
<name>A0A9P6WFK0_MAUEX</name>
<keyword evidence="11" id="KW-1185">Reference proteome</keyword>
<dbReference type="SUPFAM" id="SSF103657">
    <property type="entry name" value="BAR/IMD domain-like"/>
    <property type="match status" value="1"/>
</dbReference>
<evidence type="ECO:0000313" key="11">
    <source>
        <dbReference type="Proteomes" id="UP000750334"/>
    </source>
</evidence>
<dbReference type="InterPro" id="IPR031968">
    <property type="entry name" value="VASt"/>
</dbReference>
<dbReference type="InterPro" id="IPR001849">
    <property type="entry name" value="PH_domain"/>
</dbReference>
<reference evidence="10 11" key="1">
    <citation type="submission" date="2020-11" db="EMBL/GenBank/DDBJ databases">
        <title>Kefir isolates.</title>
        <authorList>
            <person name="Marcisauskas S."/>
            <person name="Kim Y."/>
            <person name="Blasche S."/>
        </authorList>
    </citation>
    <scope>NUCLEOTIDE SEQUENCE [LARGE SCALE GENOMIC DNA]</scope>
    <source>
        <strain evidence="10 11">OG2</strain>
    </source>
</reference>
<dbReference type="PANTHER" id="PTHR14248">
    <property type="entry name" value="CYCLIN Y, ISOFORM A"/>
    <property type="match status" value="1"/>
</dbReference>
<feature type="domain" description="PH" evidence="8">
    <location>
        <begin position="760"/>
        <end position="868"/>
    </location>
</feature>
<dbReference type="InterPro" id="IPR011993">
    <property type="entry name" value="PH-like_dom_sf"/>
</dbReference>
<dbReference type="InterPro" id="IPR027267">
    <property type="entry name" value="AH/BAR_dom_sf"/>
</dbReference>
<evidence type="ECO:0000256" key="4">
    <source>
        <dbReference type="ARBA" id="ARBA00023136"/>
    </source>
</evidence>
<dbReference type="InterPro" id="IPR042067">
    <property type="entry name" value="Sip3_PH"/>
</dbReference>
<dbReference type="Gene3D" id="2.30.29.30">
    <property type="entry name" value="Pleckstrin-homology domain (PH domain)/Phosphotyrosine-binding domain (PTB)"/>
    <property type="match status" value="1"/>
</dbReference>
<feature type="region of interest" description="Disordered" evidence="6">
    <location>
        <begin position="137"/>
        <end position="192"/>
    </location>
</feature>
<feature type="compositionally biased region" description="Polar residues" evidence="6">
    <location>
        <begin position="165"/>
        <end position="177"/>
    </location>
</feature>
<evidence type="ECO:0000259" key="9">
    <source>
        <dbReference type="PROSITE" id="PS51778"/>
    </source>
</evidence>
<feature type="region of interest" description="Disordered" evidence="6">
    <location>
        <begin position="247"/>
        <end position="276"/>
    </location>
</feature>
<feature type="transmembrane region" description="Helical" evidence="7">
    <location>
        <begin position="1536"/>
        <end position="1555"/>
    </location>
</feature>
<dbReference type="SMART" id="SM00233">
    <property type="entry name" value="PH"/>
    <property type="match status" value="1"/>
</dbReference>
<dbReference type="OrthoDB" id="10070851at2759"/>
<proteinExistence type="predicted"/>
<feature type="compositionally biased region" description="Low complexity" evidence="6">
    <location>
        <begin position="152"/>
        <end position="164"/>
    </location>
</feature>
<evidence type="ECO:0000256" key="3">
    <source>
        <dbReference type="ARBA" id="ARBA00022989"/>
    </source>
</evidence>
<evidence type="ECO:0000256" key="2">
    <source>
        <dbReference type="ARBA" id="ARBA00022692"/>
    </source>
</evidence>
<feature type="compositionally biased region" description="Low complexity" evidence="6">
    <location>
        <begin position="431"/>
        <end position="445"/>
    </location>
</feature>
<evidence type="ECO:0000259" key="8">
    <source>
        <dbReference type="PROSITE" id="PS50003"/>
    </source>
</evidence>
<evidence type="ECO:0000256" key="1">
    <source>
        <dbReference type="ARBA" id="ARBA00004586"/>
    </source>
</evidence>
<feature type="domain" description="VASt" evidence="9">
    <location>
        <begin position="1214"/>
        <end position="1406"/>
    </location>
</feature>
<protein>
    <submittedName>
        <fullName evidence="10">SNF1-interacting protein</fullName>
    </submittedName>
</protein>
<dbReference type="Proteomes" id="UP000750334">
    <property type="component" value="Unassembled WGS sequence"/>
</dbReference>
<gene>
    <name evidence="10" type="primary">SIP3_1</name>
    <name evidence="10" type="ORF">C6P45_003703</name>
</gene>
<dbReference type="Pfam" id="PF16016">
    <property type="entry name" value="VASt"/>
    <property type="match status" value="1"/>
</dbReference>
<dbReference type="CDD" id="cd13280">
    <property type="entry name" value="PH_SIP3"/>
    <property type="match status" value="1"/>
</dbReference>
<keyword evidence="4 7" id="KW-0472">Membrane</keyword>
<dbReference type="Pfam" id="PF00169">
    <property type="entry name" value="PH"/>
    <property type="match status" value="1"/>
</dbReference>
<feature type="compositionally biased region" description="Acidic residues" evidence="6">
    <location>
        <begin position="252"/>
        <end position="261"/>
    </location>
</feature>
<evidence type="ECO:0000256" key="6">
    <source>
        <dbReference type="SAM" id="MobiDB-lite"/>
    </source>
</evidence>
<dbReference type="SUPFAM" id="SSF50729">
    <property type="entry name" value="PH domain-like"/>
    <property type="match status" value="1"/>
</dbReference>
<feature type="transmembrane region" description="Helical" evidence="7">
    <location>
        <begin position="1499"/>
        <end position="1524"/>
    </location>
</feature>
<dbReference type="Gene3D" id="1.20.1270.60">
    <property type="entry name" value="Arfaptin homology (AH) domain/BAR domain"/>
    <property type="match status" value="1"/>
</dbReference>
<feature type="region of interest" description="Disordered" evidence="6">
    <location>
        <begin position="368"/>
        <end position="392"/>
    </location>
</feature>
<feature type="compositionally biased region" description="Polar residues" evidence="6">
    <location>
        <begin position="446"/>
        <end position="460"/>
    </location>
</feature>
<keyword evidence="3 7" id="KW-1133">Transmembrane helix</keyword>
<feature type="compositionally biased region" description="Low complexity" evidence="6">
    <location>
        <begin position="370"/>
        <end position="389"/>
    </location>
</feature>
<comment type="subcellular location">
    <subcellularLocation>
        <location evidence="5">Endomembrane system</location>
        <topology evidence="5">Single-pass membrane protein</topology>
    </subcellularLocation>
    <subcellularLocation>
        <location evidence="1">Endoplasmic reticulum membrane</location>
    </subcellularLocation>
</comment>
<dbReference type="PROSITE" id="PS50003">
    <property type="entry name" value="PH_DOMAIN"/>
    <property type="match status" value="1"/>
</dbReference>
<accession>A0A9P6WFK0</accession>
<evidence type="ECO:0000256" key="7">
    <source>
        <dbReference type="SAM" id="Phobius"/>
    </source>
</evidence>
<dbReference type="PROSITE" id="PS51778">
    <property type="entry name" value="VAST"/>
    <property type="match status" value="1"/>
</dbReference>
<feature type="region of interest" description="Disordered" evidence="6">
    <location>
        <begin position="431"/>
        <end position="460"/>
    </location>
</feature>
<dbReference type="GO" id="GO:0005789">
    <property type="term" value="C:endoplasmic reticulum membrane"/>
    <property type="evidence" value="ECO:0007669"/>
    <property type="project" value="UniProtKB-SubCell"/>
</dbReference>
<sequence length="1706" mass="196652">MSKGTKAEETIDLLVELLETYKPHLKPYSERLKSWVDMLQEYNEIAGTHYKQPRTLKRRFERIVDMYRSDKSLPSCQNPILLSRLIDEYNKPYRLVHKTDFGSVESNDMNSEPLQDVTNDNVITRVPKVVHYSDSTLLQPIQEEENESMRAKSNNNNNNNNSKNTTTEIIQKSQSQKRPLREHSTQKKKTKKDIDIDKLNYIATDSVPHFDVHDILQSDGPSNESSTQPLPLDTITVGEQLLRRQNSVCSDNEVETDEQDLEDYRSYSSDPSVSTTKKVKQNGTYLMRRQNNYYRNDTVSADLPKSIFILDKNDKLVELKTTDNGPNTSIEELTGVVSNVLHSGRGIREHIVPDELTLNKKERRHYNTCNNNNNNNNLRGAKSSSSSTSNRRDKLLEISNAYNVVKTNINKPSSIESQILSELNQIRLEHSSASTAASVPTTDSSNGRTKIETNNSSRGSGSYMQVVTSAFNEATTDTPTFRASVNYYDTKVNDLQEWLGNTLDYIEYKYIEPKKALQRAEKLLLKRILPNPTLLSNGLVSSQSQAPTVAEEFNKNYSEFVQNLENIVLLEEQSYSDILLGLQIGAIEPYVSKRKHFEECQTKYDNLVIQTLAKPWSTSHTKPSYLKDEEEKLFLLRKDYLEASFELVWAIITLRLAMDKFMVELMGGFNKKNVFTFKEDGKQINLSPIINHRFHSYFEWVKNSMTSFKSLHENLEQGKNHVYRKIIREITPSTDQKDYILSSIETIKSNVDPLTYLNKPVRMNGWLLMKTSVGPSDHTVWVKRWCSVDEYMFGMFLLSANRCYVEETDKFGISLINLKYPIESSRRFCFNLEITRRNTNAAPMIITLQAKNVSQLKEWILAFTRSKMKLEVNLKDKSKKYEISCGLKRYSPRFMEFASSSTTYYDQLLTTKDNGTVSLIESLKGILKPDQITDSIEQKSQANKAVSSPSPTQLTPLALLAGPFRERTYRMLDAIQANIWGLNPINQNGAISANDDDPLVDLSRTKPKKLVFPKNYTDELKLEYIQYMTLCESINYNYSKKYLIEVDEFILAKFGHFWSIGSGQMFMCITYLTKKYMYNYLSDGGLFHLSRLRLNKFESAEFSERRKNIVVLRQKKGGTIKINVSLCNYRPIASKMQYLIELGASSTDKSVDDILIKFNDIDRVYREIAEKEELINDSGTNELIKTEYNLGKTFWNMDPSEKEIKDKIFSIQNDFERTYVRTYDVPAKALLHVMFGDQSNVFPNSLFLADKDSNYNKSKYWKTIKDVDGKIELERVIQFKQNRSNNFVADKEGLISLNQSITEMVENRYYEIEQQPIVLDISFCRPLKLTILYNITESATPQNRAASKLSLSSKGCRLYVHYKVEYLNPGSICFMERYVRNLIYRATDMEFSFLKRSIHYYLEKIGSHGQVTKAVKLGGLLGITMDKNVAKENDSSVADTKLPEITNVGIINDKTDEVTDDTTNGMIGIKDLEEENIEKEKVKPSKYNDLPVITYDLKLLIRITFTVIIYRTINAVFILLRFILLGITFCVKCVKCVNYMLLAGFIASIILNVVLSSRSAISYWSVRKANQIFDEALKGNGNNSTTKSISLQDLEILTNYLGSANSNVIFTKYKEQSDLKQNKYRKTRSEIGTRRNDLLIELRMLQDIEKELVRGDYRSFLLDEIEKCKQVTVEYPLIWEDDEQLQNYCNICYEEYKNWDINIIEV</sequence>
<feature type="compositionally biased region" description="Polar residues" evidence="6">
    <location>
        <begin position="266"/>
        <end position="276"/>
    </location>
</feature>
<evidence type="ECO:0000256" key="5">
    <source>
        <dbReference type="ARBA" id="ARBA00037847"/>
    </source>
</evidence>
<keyword evidence="2 7" id="KW-0812">Transmembrane</keyword>